<dbReference type="AlphaFoldDB" id="A0ABD3MIU7"/>
<keyword evidence="3" id="KW-1003">Cell membrane</keyword>
<comment type="subcellular location">
    <subcellularLocation>
        <location evidence="1">Cell membrane</location>
        <topology evidence="1">Multi-pass membrane protein</topology>
    </subcellularLocation>
</comment>
<feature type="compositionally biased region" description="Polar residues" evidence="7">
    <location>
        <begin position="704"/>
        <end position="713"/>
    </location>
</feature>
<evidence type="ECO:0008006" key="11">
    <source>
        <dbReference type="Google" id="ProtNLM"/>
    </source>
</evidence>
<comment type="caution">
    <text evidence="9">The sequence shown here is derived from an EMBL/GenBank/DDBJ whole genome shotgun (WGS) entry which is preliminary data.</text>
</comment>
<dbReference type="SUPFAM" id="SSF103473">
    <property type="entry name" value="MFS general substrate transporter"/>
    <property type="match status" value="1"/>
</dbReference>
<feature type="transmembrane region" description="Helical" evidence="8">
    <location>
        <begin position="294"/>
        <end position="315"/>
    </location>
</feature>
<keyword evidence="4 8" id="KW-0812">Transmembrane</keyword>
<dbReference type="Gene3D" id="1.20.1250.20">
    <property type="entry name" value="MFS general substrate transporter like domains"/>
    <property type="match status" value="1"/>
</dbReference>
<proteinExistence type="predicted"/>
<evidence type="ECO:0000256" key="6">
    <source>
        <dbReference type="ARBA" id="ARBA00023136"/>
    </source>
</evidence>
<sequence>MKQRSISSMGIKNLSSSSLKQRSISSTVIRNLSSSSPTRSSGRGIKNLSAAVVDHRGDGAAPTFSSSSSSSKRIMTSRNGRFGDRSVAPFSSSSFSSSSSSSSSGPLGAGGVGGPAESFPPPSASSDDDNDEEDYRRPPPPLLAKDRAAISRRFAGVTSGLASLSGSPPELWKAYLLKFLDSYSYFSFSLVLTLFLSDEFGMTDVQAGTVYGAWGALITIFGLVTGTVIDNLGVAKCLRIGFVLSLLTRIVLFLTNSRVVLLVCLLVTLPLGNCLGIPVLTVGIRRYTTEENRGFAFGLYYVVMNVGALVAGPLVDALTMHYNRKNEGGSGNGFGHGGDDTADDDNDVNYEGSVEDASSSSSSSWVMTTNRAIILSGAVANLIAVLVAFTVREVRVDPRKSSSNDYSSALHARQETDDDGGCLVTAADDEDPFQDSDVLANSKNDRSSKKSPNGVSKFQPMRGSFFQILSDTLRTPNFRRFLLVCLLTINVRMVFRHLDGTLPKYMKREFGENAPKGKVYAINPAMIIILVPIITAATSSVDPLVMIHWGTYVSALSVFFLAFSTSLWACVMFVVTLSLGESLWSPRLYDYTTSVAQEGREGTYMALSSAPLFLAKLPVGFISGKLLQSYCPEHLEEGEVRHSKTMWQIIALSTIISPIMITLLWGYISGGGSSRGNNEERLIIDGSDKSTIEGENGIEDDSTGESSSLTSNISLPRVRQAERPFMR</sequence>
<evidence type="ECO:0000256" key="5">
    <source>
        <dbReference type="ARBA" id="ARBA00022989"/>
    </source>
</evidence>
<feature type="region of interest" description="Disordered" evidence="7">
    <location>
        <begin position="399"/>
        <end position="456"/>
    </location>
</feature>
<feature type="transmembrane region" description="Helical" evidence="8">
    <location>
        <begin position="260"/>
        <end position="282"/>
    </location>
</feature>
<feature type="transmembrane region" description="Helical" evidence="8">
    <location>
        <begin position="208"/>
        <end position="229"/>
    </location>
</feature>
<protein>
    <recommendedName>
        <fullName evidence="11">Major facilitator superfamily (MFS) profile domain-containing protein</fullName>
    </recommendedName>
</protein>
<feature type="transmembrane region" description="Helical" evidence="8">
    <location>
        <begin position="481"/>
        <end position="498"/>
    </location>
</feature>
<evidence type="ECO:0000256" key="1">
    <source>
        <dbReference type="ARBA" id="ARBA00004651"/>
    </source>
</evidence>
<feature type="region of interest" description="Disordered" evidence="7">
    <location>
        <begin position="329"/>
        <end position="361"/>
    </location>
</feature>
<accession>A0ABD3MIU7</accession>
<evidence type="ECO:0000313" key="10">
    <source>
        <dbReference type="Proteomes" id="UP001530315"/>
    </source>
</evidence>
<feature type="transmembrane region" description="Helical" evidence="8">
    <location>
        <begin position="372"/>
        <end position="391"/>
    </location>
</feature>
<feature type="region of interest" description="Disordered" evidence="7">
    <location>
        <begin position="1"/>
        <end position="142"/>
    </location>
</feature>
<feature type="transmembrane region" description="Helical" evidence="8">
    <location>
        <begin position="236"/>
        <end position="254"/>
    </location>
</feature>
<feature type="transmembrane region" description="Helical" evidence="8">
    <location>
        <begin position="518"/>
        <end position="537"/>
    </location>
</feature>
<gene>
    <name evidence="9" type="ORF">ACHAW5_004639</name>
</gene>
<evidence type="ECO:0000256" key="8">
    <source>
        <dbReference type="SAM" id="Phobius"/>
    </source>
</evidence>
<evidence type="ECO:0000256" key="3">
    <source>
        <dbReference type="ARBA" id="ARBA00022475"/>
    </source>
</evidence>
<feature type="compositionally biased region" description="Low complexity" evidence="7">
    <location>
        <begin position="90"/>
        <end position="106"/>
    </location>
</feature>
<evidence type="ECO:0000256" key="7">
    <source>
        <dbReference type="SAM" id="MobiDB-lite"/>
    </source>
</evidence>
<organism evidence="9 10">
    <name type="scientific">Stephanodiscus triporus</name>
    <dbReference type="NCBI Taxonomy" id="2934178"/>
    <lineage>
        <taxon>Eukaryota</taxon>
        <taxon>Sar</taxon>
        <taxon>Stramenopiles</taxon>
        <taxon>Ochrophyta</taxon>
        <taxon>Bacillariophyta</taxon>
        <taxon>Coscinodiscophyceae</taxon>
        <taxon>Thalassiosirophycidae</taxon>
        <taxon>Stephanodiscales</taxon>
        <taxon>Stephanodiscaceae</taxon>
        <taxon>Stephanodiscus</taxon>
    </lineage>
</organism>
<feature type="transmembrane region" description="Helical" evidence="8">
    <location>
        <begin position="549"/>
        <end position="579"/>
    </location>
</feature>
<feature type="transmembrane region" description="Helical" evidence="8">
    <location>
        <begin position="646"/>
        <end position="668"/>
    </location>
</feature>
<feature type="transmembrane region" description="Helical" evidence="8">
    <location>
        <begin position="175"/>
        <end position="196"/>
    </location>
</feature>
<keyword evidence="6 8" id="KW-0472">Membrane</keyword>
<dbReference type="Pfam" id="PF07690">
    <property type="entry name" value="MFS_1"/>
    <property type="match status" value="1"/>
</dbReference>
<feature type="compositionally biased region" description="Low complexity" evidence="7">
    <location>
        <begin position="33"/>
        <end position="44"/>
    </location>
</feature>
<evidence type="ECO:0000256" key="2">
    <source>
        <dbReference type="ARBA" id="ARBA00022448"/>
    </source>
</evidence>
<feature type="compositionally biased region" description="Low complexity" evidence="7">
    <location>
        <begin position="15"/>
        <end position="26"/>
    </location>
</feature>
<name>A0ABD3MIU7_9STRA</name>
<evidence type="ECO:0000313" key="9">
    <source>
        <dbReference type="EMBL" id="KAL3763954.1"/>
    </source>
</evidence>
<feature type="region of interest" description="Disordered" evidence="7">
    <location>
        <begin position="685"/>
        <end position="713"/>
    </location>
</feature>
<dbReference type="PANTHER" id="PTHR23517">
    <property type="entry name" value="RESISTANCE PROTEIN MDTM, PUTATIVE-RELATED-RELATED"/>
    <property type="match status" value="1"/>
</dbReference>
<dbReference type="InterPro" id="IPR050171">
    <property type="entry name" value="MFS_Transporters"/>
</dbReference>
<keyword evidence="5 8" id="KW-1133">Transmembrane helix</keyword>
<dbReference type="InterPro" id="IPR011701">
    <property type="entry name" value="MFS"/>
</dbReference>
<reference evidence="9 10" key="1">
    <citation type="submission" date="2024-10" db="EMBL/GenBank/DDBJ databases">
        <title>Updated reference genomes for cyclostephanoid diatoms.</title>
        <authorList>
            <person name="Roberts W.R."/>
            <person name="Alverson A.J."/>
        </authorList>
    </citation>
    <scope>NUCLEOTIDE SEQUENCE [LARGE SCALE GENOMIC DNA]</scope>
    <source>
        <strain evidence="9 10">AJA276-08</strain>
    </source>
</reference>
<dbReference type="Proteomes" id="UP001530315">
    <property type="component" value="Unassembled WGS sequence"/>
</dbReference>
<keyword evidence="10" id="KW-1185">Reference proteome</keyword>
<dbReference type="PANTHER" id="PTHR23517:SF3">
    <property type="entry name" value="INTEGRAL MEMBRANE TRANSPORT PROTEIN"/>
    <property type="match status" value="1"/>
</dbReference>
<dbReference type="EMBL" id="JALLAZ020001787">
    <property type="protein sequence ID" value="KAL3763954.1"/>
    <property type="molecule type" value="Genomic_DNA"/>
</dbReference>
<dbReference type="InterPro" id="IPR036259">
    <property type="entry name" value="MFS_trans_sf"/>
</dbReference>
<keyword evidence="2" id="KW-0813">Transport</keyword>
<evidence type="ECO:0000256" key="4">
    <source>
        <dbReference type="ARBA" id="ARBA00022692"/>
    </source>
</evidence>
<feature type="compositionally biased region" description="Polar residues" evidence="7">
    <location>
        <begin position="1"/>
        <end position="14"/>
    </location>
</feature>
<dbReference type="GO" id="GO:0005886">
    <property type="term" value="C:plasma membrane"/>
    <property type="evidence" value="ECO:0007669"/>
    <property type="project" value="UniProtKB-SubCell"/>
</dbReference>